<evidence type="ECO:0000256" key="3">
    <source>
        <dbReference type="ARBA" id="ARBA00022458"/>
    </source>
</evidence>
<evidence type="ECO:0000256" key="5">
    <source>
        <dbReference type="ARBA" id="ARBA00022840"/>
    </source>
</evidence>
<dbReference type="PANTHER" id="PTHR42711">
    <property type="entry name" value="ABC TRANSPORTER ATP-BINDING PROTEIN"/>
    <property type="match status" value="1"/>
</dbReference>
<sequence>MSIICDNISFTYPAAEHPTLTGISFDLSTPGFHSFFGPSGAGKTSLAKIITGDIGGYSGRVATEGLKHLLYSYNKEQLPGWSNVGHHLSRVISSSMSAEKDKLVEIFGLSDCIKSRFDQLSMGQQNRVNLIRYLLQDCDLLVMDESLANVDERTREKIILAIKEMFPERYFIYISHNVMEVAKFCDSILVFRSSGTAQQTVMIHGCNIGKKEILSPTALDATLLEIMNAA</sequence>
<gene>
    <name evidence="7" type="ORF">HP555_13280</name>
</gene>
<dbReference type="Gene3D" id="3.40.50.300">
    <property type="entry name" value="P-loop containing nucleotide triphosphate hydrolases"/>
    <property type="match status" value="1"/>
</dbReference>
<dbReference type="KEGG" id="dog:HP555_13280"/>
<evidence type="ECO:0000313" key="7">
    <source>
        <dbReference type="EMBL" id="QQG66767.1"/>
    </source>
</evidence>
<keyword evidence="8" id="KW-1185">Reference proteome</keyword>
<reference evidence="7 8" key="1">
    <citation type="submission" date="2020-05" db="EMBL/GenBank/DDBJ databases">
        <title>Complete genome of Desulfobulbus oligotrophicus.</title>
        <authorList>
            <person name="Podar M."/>
        </authorList>
    </citation>
    <scope>NUCLEOTIDE SEQUENCE [LARGE SCALE GENOMIC DNA]</scope>
    <source>
        <strain evidence="7 8">Prop6</strain>
    </source>
</reference>
<organism evidence="7 8">
    <name type="scientific">Desulfobulbus oligotrophicus</name>
    <dbReference type="NCBI Taxonomy" id="1909699"/>
    <lineage>
        <taxon>Bacteria</taxon>
        <taxon>Pseudomonadati</taxon>
        <taxon>Thermodesulfobacteriota</taxon>
        <taxon>Desulfobulbia</taxon>
        <taxon>Desulfobulbales</taxon>
        <taxon>Desulfobulbaceae</taxon>
        <taxon>Desulfobulbus</taxon>
    </lineage>
</organism>
<comment type="similarity">
    <text evidence="1">Belongs to the ABC transporter superfamily.</text>
</comment>
<feature type="domain" description="ABC transporter" evidence="6">
    <location>
        <begin position="3"/>
        <end position="218"/>
    </location>
</feature>
<dbReference type="AlphaFoldDB" id="A0A7T5VFF1"/>
<evidence type="ECO:0000259" key="6">
    <source>
        <dbReference type="PROSITE" id="PS50893"/>
    </source>
</evidence>
<keyword evidence="4" id="KW-0547">Nucleotide-binding</keyword>
<dbReference type="EMBL" id="CP054140">
    <property type="protein sequence ID" value="QQG66767.1"/>
    <property type="molecule type" value="Genomic_DNA"/>
</dbReference>
<evidence type="ECO:0000256" key="2">
    <source>
        <dbReference type="ARBA" id="ARBA00022448"/>
    </source>
</evidence>
<proteinExistence type="inferred from homology"/>
<dbReference type="PROSITE" id="PS50893">
    <property type="entry name" value="ABC_TRANSPORTER_2"/>
    <property type="match status" value="1"/>
</dbReference>
<evidence type="ECO:0000313" key="8">
    <source>
        <dbReference type="Proteomes" id="UP000596092"/>
    </source>
</evidence>
<dbReference type="RefSeq" id="WP_199263051.1">
    <property type="nucleotide sequence ID" value="NZ_CP054140.1"/>
</dbReference>
<dbReference type="InterPro" id="IPR027417">
    <property type="entry name" value="P-loop_NTPase"/>
</dbReference>
<dbReference type="SUPFAM" id="SSF52540">
    <property type="entry name" value="P-loop containing nucleoside triphosphate hydrolases"/>
    <property type="match status" value="1"/>
</dbReference>
<dbReference type="InterPro" id="IPR050763">
    <property type="entry name" value="ABC_transporter_ATP-binding"/>
</dbReference>
<keyword evidence="5 7" id="KW-0067">ATP-binding</keyword>
<dbReference type="GO" id="GO:0016887">
    <property type="term" value="F:ATP hydrolysis activity"/>
    <property type="evidence" value="ECO:0007669"/>
    <property type="project" value="InterPro"/>
</dbReference>
<evidence type="ECO:0000256" key="4">
    <source>
        <dbReference type="ARBA" id="ARBA00022741"/>
    </source>
</evidence>
<accession>A0A7T5VFF1</accession>
<dbReference type="GO" id="GO:0005524">
    <property type="term" value="F:ATP binding"/>
    <property type="evidence" value="ECO:0007669"/>
    <property type="project" value="UniProtKB-KW"/>
</dbReference>
<dbReference type="Proteomes" id="UP000596092">
    <property type="component" value="Chromosome"/>
</dbReference>
<dbReference type="Pfam" id="PF00005">
    <property type="entry name" value="ABC_tran"/>
    <property type="match status" value="1"/>
</dbReference>
<dbReference type="InterPro" id="IPR003439">
    <property type="entry name" value="ABC_transporter-like_ATP-bd"/>
</dbReference>
<protein>
    <submittedName>
        <fullName evidence="7">ATP-binding cassette domain-containing protein</fullName>
    </submittedName>
</protein>
<keyword evidence="3" id="KW-0536">Nodulation</keyword>
<name>A0A7T5VFF1_9BACT</name>
<dbReference type="PANTHER" id="PTHR42711:SF5">
    <property type="entry name" value="ABC TRANSPORTER ATP-BINDING PROTEIN NATA"/>
    <property type="match status" value="1"/>
</dbReference>
<evidence type="ECO:0000256" key="1">
    <source>
        <dbReference type="ARBA" id="ARBA00005417"/>
    </source>
</evidence>
<keyword evidence="2" id="KW-0813">Transport</keyword>